<keyword evidence="2" id="KW-1185">Reference proteome</keyword>
<evidence type="ECO:0000313" key="1">
    <source>
        <dbReference type="EMBL" id="MCS3918728.1"/>
    </source>
</evidence>
<dbReference type="Gene3D" id="2.60.40.10">
    <property type="entry name" value="Immunoglobulins"/>
    <property type="match status" value="1"/>
</dbReference>
<name>A0ABT2ELA9_9BACT</name>
<dbReference type="InterPro" id="IPR008964">
    <property type="entry name" value="Invasin/intimin_cell_adhesion"/>
</dbReference>
<comment type="caution">
    <text evidence="1">The sequence shown here is derived from an EMBL/GenBank/DDBJ whole genome shotgun (WGS) entry which is preliminary data.</text>
</comment>
<dbReference type="EMBL" id="JANUCP010000002">
    <property type="protein sequence ID" value="MCS3918728.1"/>
    <property type="molecule type" value="Genomic_DNA"/>
</dbReference>
<evidence type="ECO:0000313" key="2">
    <source>
        <dbReference type="Proteomes" id="UP001204798"/>
    </source>
</evidence>
<dbReference type="SUPFAM" id="SSF49373">
    <property type="entry name" value="Invasin/intimin cell-adhesion fragments"/>
    <property type="match status" value="1"/>
</dbReference>
<evidence type="ECO:0008006" key="3">
    <source>
        <dbReference type="Google" id="ProtNLM"/>
    </source>
</evidence>
<protein>
    <recommendedName>
        <fullName evidence="3">Invasin domain-containing protein</fullName>
    </recommendedName>
</protein>
<accession>A0ABT2ELA9</accession>
<organism evidence="1 2">
    <name type="scientific">Candidatus Fervidibacter sacchari</name>
    <dbReference type="NCBI Taxonomy" id="1448929"/>
    <lineage>
        <taxon>Bacteria</taxon>
        <taxon>Candidatus Fervidibacterota</taxon>
        <taxon>Candidatus Fervidibacter</taxon>
    </lineage>
</organism>
<proteinExistence type="predicted"/>
<dbReference type="InterPro" id="IPR013783">
    <property type="entry name" value="Ig-like_fold"/>
</dbReference>
<sequence length="659" mass="72961">MRRRVSIGSVLTAVLWLNLFGWSQTPPTQRHTFLLLASPPQIPADGKSTCEITVRIDDPSVPDGTIVHFTSSLEGTVIEPQAVLRGGIARVKLRAGTVPGVTLVTAFFGASRQTIEVQLLPPGVEASREGQVIHIEGDYVAYAPAMNFVAGSGKVRLIYKGWEIQSDVRLDFWLDSKIVVAEGQPGMNKVVVTNGKERLEGDRLIADVGRQVGILTKVVPEAKRIVFKGWSLSEGSENDVVGLSEPPAPMDIDINWVRGRSLTIYPPPNERVVIRRAQIYAKGQKMIALPLYVEARGGLSLSGYYGAGIGTPFGLQGVSITAYSGFQIDTPIYYRADLRGTGALRLQYFGGQGFSAYRKGFALSLEEQYVFGKRGEIEGGLLLEQFTRSDWGFRWQHFQRLGNGGRLNLYLDYPRHKDLFVRLGYHGSIKNSGIGLELNLQKPEGQGLSHSLHAYGYLPGKPLGKSGMTYTLSLGAIWQPKSWGSSFGWSVDANFNLPLLRLSQKDQISSQLGISLLQFGGKLEFPWQFSAMLNRPVGQMGNLSLTYNIDKGRSFWGGRGSITETLSLTLMLRPSYKWQVYGMSSLNLKGGGFHSIYAYFTPSKLWRIGLELSHQGYSGFNYTDYGFRITRDLGNGVGISLNWSRSRGRFYLEFGGIYW</sequence>
<reference evidence="1 2" key="1">
    <citation type="submission" date="2022-08" db="EMBL/GenBank/DDBJ databases">
        <title>Bacterial and archaeal communities from various locations to study Microbial Dark Matter (Phase II).</title>
        <authorList>
            <person name="Stepanauskas R."/>
        </authorList>
    </citation>
    <scope>NUCLEOTIDE SEQUENCE [LARGE SCALE GENOMIC DNA]</scope>
    <source>
        <strain evidence="1 2">PD1</strain>
    </source>
</reference>
<dbReference type="Proteomes" id="UP001204798">
    <property type="component" value="Unassembled WGS sequence"/>
</dbReference>
<gene>
    <name evidence="1" type="ORF">M2350_001128</name>
</gene>
<dbReference type="RefSeq" id="WP_259094763.1">
    <property type="nucleotide sequence ID" value="NZ_CP130454.1"/>
</dbReference>